<keyword evidence="4" id="KW-1185">Reference proteome</keyword>
<comment type="caution">
    <text evidence="3">The sequence shown here is derived from an EMBL/GenBank/DDBJ whole genome shotgun (WGS) entry which is preliminary data.</text>
</comment>
<evidence type="ECO:0000256" key="1">
    <source>
        <dbReference type="SAM" id="Coils"/>
    </source>
</evidence>
<dbReference type="InterPro" id="IPR042042">
    <property type="entry name" value="Tip20p_domB"/>
</dbReference>
<evidence type="ECO:0008006" key="5">
    <source>
        <dbReference type="Google" id="ProtNLM"/>
    </source>
</evidence>
<dbReference type="GO" id="GO:0060628">
    <property type="term" value="P:regulation of ER to Golgi vesicle-mediated transport"/>
    <property type="evidence" value="ECO:0007669"/>
    <property type="project" value="TreeGrafter"/>
</dbReference>
<protein>
    <recommendedName>
        <fullName evidence="5">RAD50-interacting protein 1</fullName>
    </recommendedName>
</protein>
<dbReference type="InterPro" id="IPR007528">
    <property type="entry name" value="RINT1_Tip20"/>
</dbReference>
<dbReference type="Gene3D" id="1.20.58.670">
    <property type="entry name" value="Dsl1p vesicle tethering complex, Tip20p subunit, domain D"/>
    <property type="match status" value="1"/>
</dbReference>
<dbReference type="PROSITE" id="PS51386">
    <property type="entry name" value="RINT1_TIP20"/>
    <property type="match status" value="1"/>
</dbReference>
<feature type="compositionally biased region" description="Polar residues" evidence="2">
    <location>
        <begin position="10"/>
        <end position="23"/>
    </location>
</feature>
<organism evidence="3 4">
    <name type="scientific">Linnemannia schmuckeri</name>
    <dbReference type="NCBI Taxonomy" id="64567"/>
    <lineage>
        <taxon>Eukaryota</taxon>
        <taxon>Fungi</taxon>
        <taxon>Fungi incertae sedis</taxon>
        <taxon>Mucoromycota</taxon>
        <taxon>Mortierellomycotina</taxon>
        <taxon>Mortierellomycetes</taxon>
        <taxon>Mortierellales</taxon>
        <taxon>Mortierellaceae</taxon>
        <taxon>Linnemannia</taxon>
    </lineage>
</organism>
<dbReference type="GO" id="GO:0006890">
    <property type="term" value="P:retrograde vesicle-mediated transport, Golgi to endoplasmic reticulum"/>
    <property type="evidence" value="ECO:0007669"/>
    <property type="project" value="InterPro"/>
</dbReference>
<dbReference type="GO" id="GO:0006888">
    <property type="term" value="P:endoplasmic reticulum to Golgi vesicle-mediated transport"/>
    <property type="evidence" value="ECO:0007669"/>
    <property type="project" value="InterPro"/>
</dbReference>
<dbReference type="OrthoDB" id="407410at2759"/>
<evidence type="ECO:0000256" key="2">
    <source>
        <dbReference type="SAM" id="MobiDB-lite"/>
    </source>
</evidence>
<sequence length="867" mass="99399">MASLAIHPSPSASSYKSHGQGQETAAPLPSAHNSNIVVFEQTIDVDEDVTDFLNARFNSREDLANIKDVLQKQAAIGDELNHKLEESKKKTAQALKMAQNVSKLSLDSLQNLESSALDLEEQIEHSEAFASGKNNKHDQRSLIEELTVLQSRVQALEDAKRYILIISRTQQLISETRELLKTSASQALVPYASLAELSRSVKATLGGNNTKLEAFVSASVDSLLQELKASLAKKFQTSLDAISWPKPIPDGFALSDEQQDNFEAAFKQLLLLQEPTFGPLDRSDNKPYPPLLPIEQMAAPLILRFRYHFDGKRPTNRLDKPEWYLTHILELIKDHSPFLQNFVQGIVQDTEYREYDAKNDFIRLLLGAVERKIRNSVPDMLSSPEMLSHAIHETLRFDKTLREAELYLPPGQTSEWQGAVQVYLGNRLWLKTWLRVVKEFALARYHQIKDDEDAWQPAYENLGEKDFIIPTKSAEKLIDLLEFVTERYRPLTVLEHRTFLLDIQLDVLIAYHRHIRGLVDQYESMTYSFVRVMPGAASAEELASMGVEGLRKLCQWLSSIEYISSTLKDWGEDIFFLELYKEISERTQKVVNPMHSENEDSEAEDEPYKKLDENGTIFDESILGFTQLSKRIQDLIIRNVTKEVFSNMKPYASLASWPQIEFLAVDSRQPYSPTQLQDAFPTSFLQENSDDISPELYQPLNVLTHSFEFLATTLPTKHFTSLYRQISFEMQDYLWQRVMMKNSFSELGGLQFARDIRIGLWGAGRRWIKKPENYHRKLRDACILLSLQSAKANSPPPLTFDQDPILKQQQQQQPVYAKRTLAQIMAVLFDEDMAPDTVRTKLEEIGVMHLGLPEARDVIRRRVECWR</sequence>
<reference evidence="3" key="1">
    <citation type="journal article" date="2020" name="Fungal Divers.">
        <title>Resolving the Mortierellaceae phylogeny through synthesis of multi-gene phylogenetics and phylogenomics.</title>
        <authorList>
            <person name="Vandepol N."/>
            <person name="Liber J."/>
            <person name="Desiro A."/>
            <person name="Na H."/>
            <person name="Kennedy M."/>
            <person name="Barry K."/>
            <person name="Grigoriev I.V."/>
            <person name="Miller A.N."/>
            <person name="O'Donnell K."/>
            <person name="Stajich J.E."/>
            <person name="Bonito G."/>
        </authorList>
    </citation>
    <scope>NUCLEOTIDE SEQUENCE</scope>
    <source>
        <strain evidence="3">NRRL 6426</strain>
    </source>
</reference>
<dbReference type="Pfam" id="PF04437">
    <property type="entry name" value="RINT1_TIP1"/>
    <property type="match status" value="1"/>
</dbReference>
<dbReference type="Proteomes" id="UP000748756">
    <property type="component" value="Unassembled WGS sequence"/>
</dbReference>
<dbReference type="AlphaFoldDB" id="A0A9P5S6N3"/>
<feature type="region of interest" description="Disordered" evidence="2">
    <location>
        <begin position="1"/>
        <end position="29"/>
    </location>
</feature>
<accession>A0A9P5S6N3</accession>
<dbReference type="Gene3D" id="1.20.58.1420">
    <property type="entry name" value="Dsl1p vesicle tethering complex, Tip20p subunit, domain B"/>
    <property type="match status" value="1"/>
</dbReference>
<dbReference type="PANTHER" id="PTHR13520:SF0">
    <property type="entry name" value="RAD50-INTERACTING PROTEIN 1"/>
    <property type="match status" value="1"/>
</dbReference>
<evidence type="ECO:0000313" key="4">
    <source>
        <dbReference type="Proteomes" id="UP000748756"/>
    </source>
</evidence>
<name>A0A9P5S6N3_9FUNG</name>
<evidence type="ECO:0000313" key="3">
    <source>
        <dbReference type="EMBL" id="KAF9156452.1"/>
    </source>
</evidence>
<dbReference type="EMBL" id="JAAAUQ010000024">
    <property type="protein sequence ID" value="KAF9156452.1"/>
    <property type="molecule type" value="Genomic_DNA"/>
</dbReference>
<keyword evidence="1" id="KW-0175">Coiled coil</keyword>
<dbReference type="PANTHER" id="PTHR13520">
    <property type="entry name" value="RAD50-INTERACTING PROTEIN 1 RINT-1"/>
    <property type="match status" value="1"/>
</dbReference>
<feature type="coiled-coil region" evidence="1">
    <location>
        <begin position="109"/>
        <end position="159"/>
    </location>
</feature>
<gene>
    <name evidence="3" type="ORF">BG015_005176</name>
</gene>
<dbReference type="InterPro" id="IPR042044">
    <property type="entry name" value="EXOC6PINT-1/Sec15/Tip20_C_dom2"/>
</dbReference>
<proteinExistence type="predicted"/>
<dbReference type="GO" id="GO:0070939">
    <property type="term" value="C:Dsl1/NZR complex"/>
    <property type="evidence" value="ECO:0007669"/>
    <property type="project" value="InterPro"/>
</dbReference>